<dbReference type="EMBL" id="CP001397">
    <property type="protein sequence ID" value="AGC76472.1"/>
    <property type="molecule type" value="Genomic_DNA"/>
</dbReference>
<dbReference type="KEGG" id="ndo:DDD_1345"/>
<accession>L7W8D2</accession>
<dbReference type="AlphaFoldDB" id="L7W8D2"/>
<gene>
    <name evidence="1" type="ordered locus">DDD_1345</name>
</gene>
<dbReference type="HOGENOM" id="CLU_3219288_0_0_10"/>
<dbReference type="Proteomes" id="UP000011173">
    <property type="component" value="Chromosome"/>
</dbReference>
<organism evidence="1 2">
    <name type="scientific">Nonlabens dokdonensis (strain DSM 17205 / KCTC 12402 / DSW-6)</name>
    <name type="common">Donghaeana dokdonensis</name>
    <dbReference type="NCBI Taxonomy" id="592029"/>
    <lineage>
        <taxon>Bacteria</taxon>
        <taxon>Pseudomonadati</taxon>
        <taxon>Bacteroidota</taxon>
        <taxon>Flavobacteriia</taxon>
        <taxon>Flavobacteriales</taxon>
        <taxon>Flavobacteriaceae</taxon>
        <taxon>Nonlabens</taxon>
    </lineage>
</organism>
<proteinExistence type="predicted"/>
<dbReference type="PATRIC" id="fig|592029.3.peg.1334"/>
<evidence type="ECO:0000313" key="1">
    <source>
        <dbReference type="EMBL" id="AGC76472.1"/>
    </source>
</evidence>
<reference evidence="1 2" key="1">
    <citation type="journal article" date="2013" name="Genome Biol. Evol.">
        <title>Genomic makeup of the marine flavobacterium Nonlabens (Donghaeana) dokdonensis DSW-6 and identification of a novel class of rhodopsins.</title>
        <authorList>
            <person name="Kwon S.K."/>
            <person name="Kim B.K."/>
            <person name="Song J.Y."/>
            <person name="Kwak M.J."/>
            <person name="Lee C.H."/>
            <person name="Yoon J.H."/>
            <person name="Oh T.K."/>
            <person name="Kim J.F."/>
        </authorList>
    </citation>
    <scope>NUCLEOTIDE SEQUENCE [LARGE SCALE GENOMIC DNA]</scope>
    <source>
        <strain evidence="2">DSM 17205 / KCTC 12402 / DSW-6</strain>
    </source>
</reference>
<sequence length="44" mass="5311">MQILLLDLLLPCSYFYTCFNDLFIDRIVYNYTAFAKAEHLKINY</sequence>
<name>L7W8D2_NONDD</name>
<evidence type="ECO:0000313" key="2">
    <source>
        <dbReference type="Proteomes" id="UP000011173"/>
    </source>
</evidence>
<protein>
    <submittedName>
        <fullName evidence="1">Uncharacterized protein</fullName>
    </submittedName>
</protein>